<dbReference type="PROSITE" id="PS00198">
    <property type="entry name" value="4FE4S_FER_1"/>
    <property type="match status" value="1"/>
</dbReference>
<proteinExistence type="predicted"/>
<dbReference type="InterPro" id="IPR003439">
    <property type="entry name" value="ABC_transporter-like_ATP-bd"/>
</dbReference>
<protein>
    <submittedName>
        <fullName evidence="5">RNase L inhibitor</fullName>
    </submittedName>
</protein>
<evidence type="ECO:0000256" key="1">
    <source>
        <dbReference type="ARBA" id="ARBA00022741"/>
    </source>
</evidence>
<dbReference type="Gene3D" id="3.40.50.300">
    <property type="entry name" value="P-loop containing nucleotide triphosphate hydrolases"/>
    <property type="match status" value="2"/>
</dbReference>
<feature type="domain" description="ABC transporter" evidence="3">
    <location>
        <begin position="76"/>
        <end position="328"/>
    </location>
</feature>
<dbReference type="SUPFAM" id="SSF54862">
    <property type="entry name" value="4Fe-4S ferredoxins"/>
    <property type="match status" value="1"/>
</dbReference>
<keyword evidence="2" id="KW-0067">ATP-binding</keyword>
<dbReference type="InterPro" id="IPR017871">
    <property type="entry name" value="ABC_transporter-like_CS"/>
</dbReference>
<dbReference type="Proteomes" id="UP000002488">
    <property type="component" value="Unassembled WGS sequence"/>
</dbReference>
<evidence type="ECO:0000259" key="3">
    <source>
        <dbReference type="PROSITE" id="PS50893"/>
    </source>
</evidence>
<feature type="domain" description="4Fe-4S ferredoxin-type" evidence="4">
    <location>
        <begin position="52"/>
        <end position="81"/>
    </location>
</feature>
<dbReference type="InterPro" id="IPR013283">
    <property type="entry name" value="RLI1"/>
</dbReference>
<feature type="domain" description="ABC transporter" evidence="3">
    <location>
        <begin position="416"/>
        <end position="635"/>
    </location>
</feature>
<dbReference type="InterPro" id="IPR007209">
    <property type="entry name" value="RNaseL-inhib-like_metal-bd_dom"/>
</dbReference>
<dbReference type="InterPro" id="IPR017900">
    <property type="entry name" value="4Fe4S_Fe_S_CS"/>
</dbReference>
<evidence type="ECO:0000313" key="5">
    <source>
        <dbReference type="EMBL" id="EET01048.1"/>
    </source>
</evidence>
<dbReference type="OMA" id="MVCIQNG"/>
<dbReference type="InterPro" id="IPR017896">
    <property type="entry name" value="4Fe4S_Fe-S-bd"/>
</dbReference>
<accession>C6LSH9</accession>
<keyword evidence="1" id="KW-0547">Nucleotide-binding</keyword>
<dbReference type="OrthoDB" id="6593433at2759"/>
<dbReference type="PROSITE" id="PS50893">
    <property type="entry name" value="ABC_TRANSPORTER_2"/>
    <property type="match status" value="2"/>
</dbReference>
<dbReference type="SUPFAM" id="SSF52540">
    <property type="entry name" value="P-loop containing nucleoside triphosphate hydrolases"/>
    <property type="match status" value="2"/>
</dbReference>
<evidence type="ECO:0000256" key="2">
    <source>
        <dbReference type="ARBA" id="ARBA00022840"/>
    </source>
</evidence>
<dbReference type="PROSITE" id="PS00211">
    <property type="entry name" value="ABC_TRANSPORTER_1"/>
    <property type="match status" value="1"/>
</dbReference>
<evidence type="ECO:0000259" key="4">
    <source>
        <dbReference type="PROSITE" id="PS51379"/>
    </source>
</evidence>
<organism evidence="5 6">
    <name type="scientific">Giardia intestinalis (strain ATCC 50581 / GS clone H7)</name>
    <name type="common">Giardia lamblia</name>
    <dbReference type="NCBI Taxonomy" id="598745"/>
    <lineage>
        <taxon>Eukaryota</taxon>
        <taxon>Metamonada</taxon>
        <taxon>Diplomonadida</taxon>
        <taxon>Hexamitidae</taxon>
        <taxon>Giardiinae</taxon>
        <taxon>Giardia</taxon>
    </lineage>
</organism>
<dbReference type="AlphaFoldDB" id="C6LSH9"/>
<dbReference type="EMBL" id="ACGJ01002193">
    <property type="protein sequence ID" value="EET01048.1"/>
    <property type="molecule type" value="Genomic_DNA"/>
</dbReference>
<comment type="caution">
    <text evidence="5">The sequence shown here is derived from an EMBL/GenBank/DDBJ whole genome shotgun (WGS) entry which is preliminary data.</text>
</comment>
<dbReference type="SMART" id="SM00382">
    <property type="entry name" value="AAA"/>
    <property type="match status" value="2"/>
</dbReference>
<dbReference type="Pfam" id="PF04068">
    <property type="entry name" value="Fer4_RLI"/>
    <property type="match status" value="1"/>
</dbReference>
<name>C6LSH9_GIAIB</name>
<gene>
    <name evidence="5" type="ORF">GL50581_1717</name>
</gene>
<dbReference type="FunFam" id="3.40.50.300:FF:000152">
    <property type="entry name" value="ATP-binding cassette, sub-family E, member 1"/>
    <property type="match status" value="1"/>
</dbReference>
<dbReference type="PANTHER" id="PTHR19248">
    <property type="entry name" value="ATP-BINDING TRANSPORT PROTEIN-RELATED"/>
    <property type="match status" value="1"/>
</dbReference>
<dbReference type="GO" id="GO:0005524">
    <property type="term" value="F:ATP binding"/>
    <property type="evidence" value="ECO:0007669"/>
    <property type="project" value="UniProtKB-KW"/>
</dbReference>
<dbReference type="GO" id="GO:0016887">
    <property type="term" value="F:ATP hydrolysis activity"/>
    <property type="evidence" value="ECO:0007669"/>
    <property type="project" value="InterPro"/>
</dbReference>
<dbReference type="InterPro" id="IPR003593">
    <property type="entry name" value="AAA+_ATPase"/>
</dbReference>
<dbReference type="PROSITE" id="PS51379">
    <property type="entry name" value="4FE4S_FER_2"/>
    <property type="match status" value="1"/>
</dbReference>
<dbReference type="Pfam" id="PF00037">
    <property type="entry name" value="Fer4"/>
    <property type="match status" value="1"/>
</dbReference>
<dbReference type="InterPro" id="IPR027417">
    <property type="entry name" value="P-loop_NTPase"/>
</dbReference>
<dbReference type="FunFam" id="3.40.50.300:FF:001546">
    <property type="entry name" value="RNase L inhibitor homolog"/>
    <property type="match status" value="1"/>
</dbReference>
<dbReference type="VEuPathDB" id="GiardiaDB:GL50581_1717"/>
<sequence>MSGKSKSDEVTRIAIVNKDRCKPKKCNQECKLLCPVNKTGKRCVVASSEGNKTAMISEKLCIGCDICVKKCPFDAIKIINLPSSLDSQVSYRYGINSFKLHRVPIPKPGQVLGLVGENGIGKSTALGILAGNIKPNFGDLKNLEPDWEEIVQHYRGTEIQAYFMKLKDGEIKAAHKVQYVDAITKTDKRVDTLATIFQKRKKKAPELYNRVVQMMELENLLERQLGNLSGGELQRFALAYVAMQNTAIYLIDEPSSYLDIKQRLTAGRLIRSLVEKDLDKYCVVVEHDLAVLDYLSDYTSLLYGKAGVFGIISMPSSVREGINIFLSGYLPSENMRFRDEALKFQVTDSAEEEAEQATAKGSEKSRIQTYPAMEIRFSILKSSASDIDSDSVEDDPNIANRVLDAAAVPADNDDIVPTSTLYDKQKARDFSFRLRIEAGHFEYSKITLLLGENGTGKSTLIKALVGAIQPVSVEGLLPTLPFSLKPQTIAPSFKGTVQELFLSRIAETYNHSGFQDDVVKPLDIKHLLDRKVTQLSGGELQRVALILVLGKPADVYLIDEPSAYLDASQRLVCAKVIKRFVINTKKACFVVEHDFLMALYLADSVVVFTGTPGVDAVACKPCGVTQGFNKFLSIIQVTFRRDPENLRPRVNKLNSAKDREQKINGQYFTNFVDDS</sequence>
<reference evidence="5 6" key="1">
    <citation type="journal article" date="2009" name="PLoS Pathog.">
        <title>Draft genome sequencing of giardia intestinalis assemblage B isolate GS: is human giardiasis caused by two different species?</title>
        <authorList>
            <person name="Franzen O."/>
            <person name="Jerlstrom-Hultqvist J."/>
            <person name="Castro E."/>
            <person name="Sherwood E."/>
            <person name="Ankarklev J."/>
            <person name="Reiner D.S."/>
            <person name="Palm D."/>
            <person name="Andersson J.O."/>
            <person name="Andersson B."/>
            <person name="Svard S.G."/>
        </authorList>
    </citation>
    <scope>NUCLEOTIDE SEQUENCE [LARGE SCALE GENOMIC DNA]</scope>
    <source>
        <strain evidence="6">ATCC 50581 / GS clone H7</strain>
    </source>
</reference>
<dbReference type="PRINTS" id="PR01868">
    <property type="entry name" value="ABCEFAMILY"/>
</dbReference>
<evidence type="ECO:0000313" key="6">
    <source>
        <dbReference type="Proteomes" id="UP000002488"/>
    </source>
</evidence>
<dbReference type="Pfam" id="PF00005">
    <property type="entry name" value="ABC_tran"/>
    <property type="match status" value="2"/>
</dbReference>